<keyword evidence="1" id="KW-0863">Zinc-finger</keyword>
<organism evidence="3 4">
    <name type="scientific">miscellaneous Crenarchaeota group-1 archaeon SG8-32-3</name>
    <dbReference type="NCBI Taxonomy" id="1685125"/>
    <lineage>
        <taxon>Archaea</taxon>
        <taxon>Candidatus Bathyarchaeota</taxon>
        <taxon>MCG-1</taxon>
    </lineage>
</organism>
<evidence type="ECO:0000256" key="1">
    <source>
        <dbReference type="PROSITE-ProRule" id="PRU00325"/>
    </source>
</evidence>
<dbReference type="InterPro" id="IPR007527">
    <property type="entry name" value="Znf_SWIM"/>
</dbReference>
<evidence type="ECO:0000313" key="3">
    <source>
        <dbReference type="EMBL" id="KON31352.1"/>
    </source>
</evidence>
<evidence type="ECO:0000259" key="2">
    <source>
        <dbReference type="PROSITE" id="PS50966"/>
    </source>
</evidence>
<dbReference type="AlphaFoldDB" id="A0A0M0BRY0"/>
<dbReference type="EMBL" id="LFWV01000037">
    <property type="protein sequence ID" value="KON31352.1"/>
    <property type="molecule type" value="Genomic_DNA"/>
</dbReference>
<dbReference type="GO" id="GO:0008270">
    <property type="term" value="F:zinc ion binding"/>
    <property type="evidence" value="ECO:0007669"/>
    <property type="project" value="UniProtKB-KW"/>
</dbReference>
<dbReference type="Pfam" id="PF04434">
    <property type="entry name" value="SWIM"/>
    <property type="match status" value="1"/>
</dbReference>
<dbReference type="PROSITE" id="PS50966">
    <property type="entry name" value="ZF_SWIM"/>
    <property type="match status" value="1"/>
</dbReference>
<name>A0A0M0BRY0_9ARCH</name>
<reference evidence="4" key="1">
    <citation type="submission" date="2015-06" db="EMBL/GenBank/DDBJ databases">
        <title>New insights into the roles of widespread benthic archaea in carbon and nitrogen cycling.</title>
        <authorList>
            <person name="Lazar C.S."/>
            <person name="Baker B.J."/>
            <person name="Seitz K.W."/>
            <person name="Hyde A.S."/>
            <person name="Dick G.J."/>
            <person name="Hinrichs K.-U."/>
            <person name="Teske A.P."/>
        </authorList>
    </citation>
    <scope>NUCLEOTIDE SEQUENCE [LARGE SCALE GENOMIC DNA]</scope>
</reference>
<sequence length="82" mass="9142">MPVGRLFEKARRLVESGRVESLGGGVYNVVGDHGTYTVVQDYTGKLNCSCPGFLQKAMCSHVTAVMLMTKVKRRRKPRQNKV</sequence>
<evidence type="ECO:0000313" key="4">
    <source>
        <dbReference type="Proteomes" id="UP000054016"/>
    </source>
</evidence>
<comment type="caution">
    <text evidence="3">The sequence shown here is derived from an EMBL/GenBank/DDBJ whole genome shotgun (WGS) entry which is preliminary data.</text>
</comment>
<proteinExistence type="predicted"/>
<gene>
    <name evidence="3" type="ORF">AC478_03010</name>
</gene>
<accession>A0A0M0BRY0</accession>
<keyword evidence="1" id="KW-0479">Metal-binding</keyword>
<feature type="domain" description="SWIM-type" evidence="2">
    <location>
        <begin position="36"/>
        <end position="70"/>
    </location>
</feature>
<dbReference type="Proteomes" id="UP000054016">
    <property type="component" value="Unassembled WGS sequence"/>
</dbReference>
<protein>
    <recommendedName>
        <fullName evidence="2">SWIM-type domain-containing protein</fullName>
    </recommendedName>
</protein>
<keyword evidence="1" id="KW-0862">Zinc</keyword>